<accession>A0A420I9K0</accession>
<organism evidence="1 2">
    <name type="scientific">Golovinomyces cichoracearum</name>
    <dbReference type="NCBI Taxonomy" id="62708"/>
    <lineage>
        <taxon>Eukaryota</taxon>
        <taxon>Fungi</taxon>
        <taxon>Dikarya</taxon>
        <taxon>Ascomycota</taxon>
        <taxon>Pezizomycotina</taxon>
        <taxon>Leotiomycetes</taxon>
        <taxon>Erysiphales</taxon>
        <taxon>Erysiphaceae</taxon>
        <taxon>Golovinomyces</taxon>
    </lineage>
</organism>
<dbReference type="Proteomes" id="UP000283383">
    <property type="component" value="Unassembled WGS sequence"/>
</dbReference>
<feature type="non-terminal residue" evidence="1">
    <location>
        <position position="205"/>
    </location>
</feature>
<proteinExistence type="predicted"/>
<protein>
    <submittedName>
        <fullName evidence="1">Uncharacterized protein</fullName>
    </submittedName>
</protein>
<reference evidence="1 2" key="1">
    <citation type="journal article" date="2018" name="BMC Genomics">
        <title>Comparative genome analyses reveal sequence features reflecting distinct modes of host-adaptation between dicot and monocot powdery mildew.</title>
        <authorList>
            <person name="Wu Y."/>
            <person name="Ma X."/>
            <person name="Pan Z."/>
            <person name="Kale S.D."/>
            <person name="Song Y."/>
            <person name="King H."/>
            <person name="Zhang Q."/>
            <person name="Presley C."/>
            <person name="Deng X."/>
            <person name="Wei C.I."/>
            <person name="Xiao S."/>
        </authorList>
    </citation>
    <scope>NUCLEOTIDE SEQUENCE [LARGE SCALE GENOMIC DNA]</scope>
    <source>
        <strain evidence="1">UMSG3</strain>
    </source>
</reference>
<evidence type="ECO:0000313" key="2">
    <source>
        <dbReference type="Proteomes" id="UP000283383"/>
    </source>
</evidence>
<dbReference type="EMBL" id="MCBQ01010688">
    <property type="protein sequence ID" value="RKF71197.1"/>
    <property type="molecule type" value="Genomic_DNA"/>
</dbReference>
<evidence type="ECO:0000313" key="1">
    <source>
        <dbReference type="EMBL" id="RKF71197.1"/>
    </source>
</evidence>
<sequence length="205" mass="22981">MATINVKESLEESKNSELDLYISTKISEYKEFNSTDSDLWELFQEDFADFTVDNFKSLGTAKLQQLRNFLKCGGVRVPVNDRQKTLPKVLSEVLHEEIQPNWTSDDFQTSYTILEKGPITSPYLKLKYNEWKATGNITNVPSVAIATSAPTKSTLATTPHPVLPVNTVHSSTIQLTTVIQPTVATGSGRLITEVTRNYSDDQKYD</sequence>
<dbReference type="AlphaFoldDB" id="A0A420I9K0"/>
<keyword evidence="2" id="KW-1185">Reference proteome</keyword>
<comment type="caution">
    <text evidence="1">The sequence shown here is derived from an EMBL/GenBank/DDBJ whole genome shotgun (WGS) entry which is preliminary data.</text>
</comment>
<gene>
    <name evidence="1" type="ORF">GcM3_106004</name>
</gene>
<name>A0A420I9K0_9PEZI</name>
<dbReference type="STRING" id="62708.A0A420I9K0"/>